<dbReference type="CDD" id="cd13127">
    <property type="entry name" value="MATE_tuaB_like"/>
    <property type="match status" value="1"/>
</dbReference>
<dbReference type="PANTHER" id="PTHR30250">
    <property type="entry name" value="PST FAMILY PREDICTED COLANIC ACID TRANSPORTER"/>
    <property type="match status" value="1"/>
</dbReference>
<evidence type="ECO:0000256" key="7">
    <source>
        <dbReference type="SAM" id="Phobius"/>
    </source>
</evidence>
<evidence type="ECO:0000256" key="6">
    <source>
        <dbReference type="ARBA" id="ARBA00023136"/>
    </source>
</evidence>
<dbReference type="GO" id="GO:0005886">
    <property type="term" value="C:plasma membrane"/>
    <property type="evidence" value="ECO:0007669"/>
    <property type="project" value="UniProtKB-SubCell"/>
</dbReference>
<keyword evidence="9" id="KW-1185">Reference proteome</keyword>
<feature type="transmembrane region" description="Helical" evidence="7">
    <location>
        <begin position="441"/>
        <end position="461"/>
    </location>
</feature>
<feature type="transmembrane region" description="Helical" evidence="7">
    <location>
        <begin position="111"/>
        <end position="132"/>
    </location>
</feature>
<keyword evidence="3" id="KW-1003">Cell membrane</keyword>
<dbReference type="AlphaFoldDB" id="A0A2W7QG09"/>
<evidence type="ECO:0000313" key="9">
    <source>
        <dbReference type="Proteomes" id="UP000249364"/>
    </source>
</evidence>
<name>A0A2W7QG09_9RHOB</name>
<feature type="transmembrane region" description="Helical" evidence="7">
    <location>
        <begin position="203"/>
        <end position="223"/>
    </location>
</feature>
<feature type="transmembrane region" description="Helical" evidence="7">
    <location>
        <begin position="322"/>
        <end position="348"/>
    </location>
</feature>
<evidence type="ECO:0000256" key="2">
    <source>
        <dbReference type="ARBA" id="ARBA00007430"/>
    </source>
</evidence>
<evidence type="ECO:0000256" key="5">
    <source>
        <dbReference type="ARBA" id="ARBA00022989"/>
    </source>
</evidence>
<feature type="transmembrane region" description="Helical" evidence="7">
    <location>
        <begin position="381"/>
        <end position="402"/>
    </location>
</feature>
<keyword evidence="6 7" id="KW-0472">Membrane</keyword>
<evidence type="ECO:0000256" key="1">
    <source>
        <dbReference type="ARBA" id="ARBA00004651"/>
    </source>
</evidence>
<feature type="transmembrane region" description="Helical" evidence="7">
    <location>
        <begin position="170"/>
        <end position="191"/>
    </location>
</feature>
<organism evidence="8 9">
    <name type="scientific">Roseinatronobacter thiooxidans</name>
    <dbReference type="NCBI Taxonomy" id="121821"/>
    <lineage>
        <taxon>Bacteria</taxon>
        <taxon>Pseudomonadati</taxon>
        <taxon>Pseudomonadota</taxon>
        <taxon>Alphaproteobacteria</taxon>
        <taxon>Rhodobacterales</taxon>
        <taxon>Paracoccaceae</taxon>
        <taxon>Roseinatronobacter</taxon>
    </lineage>
</organism>
<gene>
    <name evidence="8" type="ORF">LY56_01289</name>
</gene>
<comment type="caution">
    <text evidence="8">The sequence shown here is derived from an EMBL/GenBank/DDBJ whole genome shotgun (WGS) entry which is preliminary data.</text>
</comment>
<dbReference type="EMBL" id="QKZQ01000004">
    <property type="protein sequence ID" value="PZX46316.1"/>
    <property type="molecule type" value="Genomic_DNA"/>
</dbReference>
<dbReference type="STRING" id="121821.GCA_001870675_01795"/>
<protein>
    <submittedName>
        <fullName evidence="8">PST family polysaccharide transporter</fullName>
    </submittedName>
</protein>
<feature type="transmembrane region" description="Helical" evidence="7">
    <location>
        <begin position="243"/>
        <end position="269"/>
    </location>
</feature>
<evidence type="ECO:0000256" key="3">
    <source>
        <dbReference type="ARBA" id="ARBA00022475"/>
    </source>
</evidence>
<comment type="subcellular location">
    <subcellularLocation>
        <location evidence="1">Cell membrane</location>
        <topology evidence="1">Multi-pass membrane protein</topology>
    </subcellularLocation>
</comment>
<reference evidence="8 9" key="1">
    <citation type="submission" date="2018-06" db="EMBL/GenBank/DDBJ databases">
        <title>Genomic Encyclopedia of Archaeal and Bacterial Type Strains, Phase II (KMG-II): from individual species to whole genera.</title>
        <authorList>
            <person name="Goeker M."/>
        </authorList>
    </citation>
    <scope>NUCLEOTIDE SEQUENCE [LARGE SCALE GENOMIC DNA]</scope>
    <source>
        <strain evidence="8 9">DSM 13087</strain>
    </source>
</reference>
<feature type="transmembrane region" description="Helical" evidence="7">
    <location>
        <begin position="43"/>
        <end position="67"/>
    </location>
</feature>
<comment type="similarity">
    <text evidence="2">Belongs to the polysaccharide synthase family.</text>
</comment>
<dbReference type="Proteomes" id="UP000249364">
    <property type="component" value="Unassembled WGS sequence"/>
</dbReference>
<feature type="transmembrane region" description="Helical" evidence="7">
    <location>
        <begin position="355"/>
        <end position="375"/>
    </location>
</feature>
<sequence>MSPVKKLVTGTALISSVNALRLAVQLVSLPLLARLLNPEDYGVVAMAMPILLFVMLFADSGLGVSLVREKTADMTAWHSCFWLTAGLGAGLSLALAALAPSFAHWMAEPTLAAVMASLASVIMLQSLTLVPGAAMQQQAMFSRIAIAEIIAILLSVGVAIAAALNGLGVWALVWQQIVMYAVRLVLTALLGPYRPRLVFAWQAARGHVVFGWTLLAANAIGFGGRSVESIMIGKFRGAADLGIYGMAFQFARLPWMIVTGPLQFVLYPLVAGAHSDIAKLRAQALLASKVLATLLLAPMALIGAAGVPIFDLLLSEKWRDAAYIFALIIPAMAVQPVTGVLGTFILAIGRPEIQLRLTLQSTILWMACLSSAVWFDLTTVAIAYTVSTLAFSVWSLKVMLPLLGCSLKDYAKAVGGQAILAIVMAGTYWAITQIWALGDVFAILLAVVLACGCVGISLLLARRDLTESLRALR</sequence>
<feature type="transmembrane region" description="Helical" evidence="7">
    <location>
        <begin position="414"/>
        <end position="435"/>
    </location>
</feature>
<feature type="transmembrane region" description="Helical" evidence="7">
    <location>
        <begin position="144"/>
        <end position="164"/>
    </location>
</feature>
<keyword evidence="4 7" id="KW-0812">Transmembrane</keyword>
<proteinExistence type="inferred from homology"/>
<dbReference type="OrthoDB" id="7605542at2"/>
<evidence type="ECO:0000256" key="4">
    <source>
        <dbReference type="ARBA" id="ARBA00022692"/>
    </source>
</evidence>
<accession>A0A2W7QG09</accession>
<evidence type="ECO:0000313" key="8">
    <source>
        <dbReference type="EMBL" id="PZX46316.1"/>
    </source>
</evidence>
<dbReference type="Pfam" id="PF13440">
    <property type="entry name" value="Polysacc_synt_3"/>
    <property type="match status" value="1"/>
</dbReference>
<dbReference type="RefSeq" id="WP_111361169.1">
    <property type="nucleotide sequence ID" value="NZ_QKZQ01000004.1"/>
</dbReference>
<dbReference type="InterPro" id="IPR050833">
    <property type="entry name" value="Poly_Biosynth_Transport"/>
</dbReference>
<feature type="transmembrane region" description="Helical" evidence="7">
    <location>
        <begin position="290"/>
        <end position="310"/>
    </location>
</feature>
<dbReference type="PANTHER" id="PTHR30250:SF10">
    <property type="entry name" value="LIPOPOLYSACCHARIDE BIOSYNTHESIS PROTEIN WZXC"/>
    <property type="match status" value="1"/>
</dbReference>
<keyword evidence="5 7" id="KW-1133">Transmembrane helix</keyword>
<feature type="transmembrane region" description="Helical" evidence="7">
    <location>
        <begin position="79"/>
        <end position="99"/>
    </location>
</feature>